<dbReference type="EMBL" id="JAKNGO010000045">
    <property type="protein sequence ID" value="MCG4690264.1"/>
    <property type="molecule type" value="Genomic_DNA"/>
</dbReference>
<evidence type="ECO:0000313" key="19">
    <source>
        <dbReference type="EMBL" id="RHK83941.1"/>
    </source>
</evidence>
<dbReference type="Proteomes" id="UP000286392">
    <property type="component" value="Unassembled WGS sequence"/>
</dbReference>
<reference evidence="11" key="15">
    <citation type="submission" date="2023-01" db="EMBL/GenBank/DDBJ databases">
        <title>Human gut microbiome strain richness.</title>
        <authorList>
            <person name="Chen-Liaw A."/>
        </authorList>
    </citation>
    <scope>NUCLEOTIDE SEQUENCE</scope>
    <source>
        <strain evidence="11">H9_m1001271B151109d0_201107</strain>
    </source>
</reference>
<dbReference type="Proteomes" id="UP000483142">
    <property type="component" value="Unassembled WGS sequence"/>
</dbReference>
<evidence type="ECO:0000313" key="33">
    <source>
        <dbReference type="Proteomes" id="UP000555193"/>
    </source>
</evidence>
<dbReference type="Proteomes" id="UP000468344">
    <property type="component" value="Unassembled WGS sequence"/>
</dbReference>
<evidence type="ECO:0000313" key="21">
    <source>
        <dbReference type="Proteomes" id="UP000061587"/>
    </source>
</evidence>
<dbReference type="Proteomes" id="UP000061587">
    <property type="component" value="Chromosome"/>
</dbReference>
<evidence type="ECO:0000313" key="27">
    <source>
        <dbReference type="Proteomes" id="UP000460950"/>
    </source>
</evidence>
<evidence type="ECO:0000313" key="22">
    <source>
        <dbReference type="Proteomes" id="UP000095333"/>
    </source>
</evidence>
<accession>A0A0N7J7Q1</accession>
<proteinExistence type="predicted"/>
<reference evidence="9" key="14">
    <citation type="submission" date="2022-01" db="EMBL/GenBank/DDBJ databases">
        <authorList>
            <person name="Mingchao X."/>
        </authorList>
    </citation>
    <scope>NUCLEOTIDE SEQUENCE</scope>
    <source>
        <strain evidence="9">Bv4372</strain>
    </source>
</reference>
<dbReference type="PATRIC" id="fig|821.40.peg.3868"/>
<dbReference type="Proteomes" id="UP000555193">
    <property type="component" value="Unassembled WGS sequence"/>
</dbReference>
<evidence type="ECO:0000313" key="34">
    <source>
        <dbReference type="Proteomes" id="UP000583639"/>
    </source>
</evidence>
<evidence type="ECO:0000313" key="4">
    <source>
        <dbReference type="EMBL" id="KAB5437048.1"/>
    </source>
</evidence>
<evidence type="ECO:0000313" key="7">
    <source>
        <dbReference type="EMBL" id="MBU9139373.1"/>
    </source>
</evidence>
<evidence type="ECO:0000313" key="24">
    <source>
        <dbReference type="Proteomes" id="UP000285469"/>
    </source>
</evidence>
<reference evidence="10" key="13">
    <citation type="submission" date="2022-01" db="EMBL/GenBank/DDBJ databases">
        <title>Collection of gut derived symbiotic bacterial strains cultured from healthy donors.</title>
        <authorList>
            <person name="Lin H."/>
            <person name="Kohout C."/>
            <person name="Waligurski E."/>
            <person name="Pamer E.G."/>
        </authorList>
    </citation>
    <scope>NUCLEOTIDE SEQUENCE</scope>
    <source>
        <strain evidence="10">DFI.6.72</strain>
    </source>
</reference>
<evidence type="ECO:0000313" key="28">
    <source>
        <dbReference type="Proteomes" id="UP000462885"/>
    </source>
</evidence>
<dbReference type="EMBL" id="JABDSH010000086">
    <property type="protein sequence ID" value="NMW37465.1"/>
    <property type="molecule type" value="Genomic_DNA"/>
</dbReference>
<dbReference type="EMBL" id="JAHOGA010000045">
    <property type="protein sequence ID" value="MBV3490201.1"/>
    <property type="molecule type" value="Genomic_DNA"/>
</dbReference>
<reference evidence="2 22" key="1">
    <citation type="submission" date="2015-09" db="EMBL/GenBank/DDBJ databases">
        <authorList>
            <consortium name="Pathogen Informatics"/>
        </authorList>
    </citation>
    <scope>NUCLEOTIDE SEQUENCE [LARGE SCALE GENOMIC DNA]</scope>
    <source>
        <strain evidence="2 22">2789STDY5834842</strain>
    </source>
</reference>
<reference evidence="23 24" key="4">
    <citation type="submission" date="2018-08" db="EMBL/GenBank/DDBJ databases">
        <title>A genome reference for cultivated species of the human gut microbiota.</title>
        <authorList>
            <person name="Zou Y."/>
            <person name="Xue W."/>
            <person name="Luo G."/>
        </authorList>
    </citation>
    <scope>NUCLEOTIDE SEQUENCE [LARGE SCALE GENOMIC DNA]</scope>
    <source>
        <strain evidence="18 24">AF12-25</strain>
        <strain evidence="17 23">AF14-8</strain>
        <strain evidence="19 25">AF39-8AT</strain>
    </source>
</reference>
<reference evidence="13 27" key="7">
    <citation type="submission" date="2019-09" db="EMBL/GenBank/DDBJ databases">
        <title>In-depth cultivation of the pig gut microbiome towards novel bacterial diversity and tailored functional studies.</title>
        <authorList>
            <person name="Wylensek D."/>
            <person name="Hitch T.C.A."/>
            <person name="Clavel T."/>
        </authorList>
    </citation>
    <scope>NUCLEOTIDE SEQUENCE [LARGE SCALE GENOMIC DNA]</scope>
    <source>
        <strain evidence="13 27">WCA-389-WT-3C</strain>
    </source>
</reference>
<evidence type="ECO:0000313" key="8">
    <source>
        <dbReference type="EMBL" id="MBV3490201.1"/>
    </source>
</evidence>
<dbReference type="RefSeq" id="WP_005845194.1">
    <property type="nucleotide sequence ID" value="NZ_BAABYE010000001.1"/>
</dbReference>
<evidence type="ECO:0000313" key="13">
    <source>
        <dbReference type="EMBL" id="MSS50349.1"/>
    </source>
</evidence>
<evidence type="ECO:0000313" key="9">
    <source>
        <dbReference type="EMBL" id="MCG0340218.1"/>
    </source>
</evidence>
<dbReference type="EMBL" id="JAHPYS010000022">
    <property type="protein sequence ID" value="MBU9139373.1"/>
    <property type="molecule type" value="Genomic_DNA"/>
</dbReference>
<dbReference type="EMBL" id="JAWDHD010000012">
    <property type="protein sequence ID" value="MDU0250648.1"/>
    <property type="molecule type" value="Genomic_DNA"/>
</dbReference>
<dbReference type="EMBL" id="RWHZ01000020">
    <property type="protein sequence ID" value="TSE48928.1"/>
    <property type="molecule type" value="Genomic_DNA"/>
</dbReference>
<evidence type="ECO:0000313" key="3">
    <source>
        <dbReference type="EMBL" id="KAB3855036.1"/>
    </source>
</evidence>
<reference evidence="12" key="16">
    <citation type="submission" date="2023-10" db="EMBL/GenBank/DDBJ databases">
        <title>Genome of potential pathogenic bacteria in Crohn's disease.</title>
        <authorList>
            <person name="Rodriguez-Palacios A."/>
        </authorList>
    </citation>
    <scope>NUCLEOTIDE SEQUENCE</scope>
    <source>
        <strain evidence="12">CavFT-hAR107</strain>
    </source>
</reference>
<evidence type="ECO:0000313" key="31">
    <source>
        <dbReference type="Proteomes" id="UP000483142"/>
    </source>
</evidence>
<reference evidence="33 34" key="9">
    <citation type="submission" date="2020-04" db="EMBL/GenBank/DDBJ databases">
        <title>A novel gut-associated lysogenic phage, Bacteroides phage BV01, alters the host transcriptome and bile acid metabolism in Bacteroides vulgatus.</title>
        <authorList>
            <person name="Campbell D.E."/>
            <person name="Ly L."/>
            <person name="Ridlon J.M."/>
            <person name="Hsiao A."/>
            <person name="Degnan P.H."/>
        </authorList>
    </citation>
    <scope>NUCLEOTIDE SEQUENCE [LARGE SCALE GENOMIC DNA]</scope>
    <source>
        <strain evidence="14 33">VPI-4506</strain>
        <strain evidence="15 34">VPI-BV8526</strain>
    </source>
</reference>
<reference evidence="1 21" key="3">
    <citation type="journal article" date="2016" name="Genome Biol. Evol.">
        <title>Extensive mobilome-driven genome diversification in mouse gut-associated Bacteroides vulgatus mpk.</title>
        <authorList>
            <person name="Lange A."/>
            <person name="Beier S."/>
            <person name="Steimle A."/>
            <person name="Autenrieth I.B."/>
            <person name="Huson D.H."/>
            <person name="Frick J.S."/>
        </authorList>
    </citation>
    <scope>NUCLEOTIDE SEQUENCE [LARGE SCALE GENOMIC DNA]</scope>
    <source>
        <strain evidence="21">mpk</strain>
        <strain evidence="1">Mpk</strain>
    </source>
</reference>
<evidence type="ECO:0000313" key="14">
    <source>
        <dbReference type="EMBL" id="NMW37465.1"/>
    </source>
</evidence>
<evidence type="ECO:0000313" key="1">
    <source>
        <dbReference type="EMBL" id="ALK85794.1"/>
    </source>
</evidence>
<dbReference type="EMBL" id="JAQKEI010000007">
    <property type="protein sequence ID" value="MDB0851308.1"/>
    <property type="molecule type" value="Genomic_DNA"/>
</dbReference>
<evidence type="ECO:0000313" key="18">
    <source>
        <dbReference type="EMBL" id="RGW43212.1"/>
    </source>
</evidence>
<dbReference type="InterPro" id="IPR025449">
    <property type="entry name" value="JetB"/>
</dbReference>
<dbReference type="Proteomes" id="UP001200843">
    <property type="component" value="Unassembled WGS sequence"/>
</dbReference>
<dbReference type="Proteomes" id="UP000524321">
    <property type="component" value="Unassembled WGS sequence"/>
</dbReference>
<dbReference type="AlphaFoldDB" id="A0A0N7J7Q1"/>
<dbReference type="EMBL" id="QSAI01000068">
    <property type="protein sequence ID" value="RGW43212.1"/>
    <property type="molecule type" value="Genomic_DNA"/>
</dbReference>
<dbReference type="GeneID" id="5304625"/>
<dbReference type="Proteomes" id="UP000470332">
    <property type="component" value="Unassembled WGS sequence"/>
</dbReference>
<organism evidence="1 21">
    <name type="scientific">Phocaeicola vulgatus</name>
    <name type="common">Bacteroides vulgatus</name>
    <dbReference type="NCBI Taxonomy" id="821"/>
    <lineage>
        <taxon>Bacteria</taxon>
        <taxon>Pseudomonadati</taxon>
        <taxon>Bacteroidota</taxon>
        <taxon>Bacteroidia</taxon>
        <taxon>Bacteroidales</taxon>
        <taxon>Bacteroidaceae</taxon>
        <taxon>Phocaeicola</taxon>
    </lineage>
</organism>
<evidence type="ECO:0000313" key="29">
    <source>
        <dbReference type="Proteomes" id="UP000468344"/>
    </source>
</evidence>
<dbReference type="Proteomes" id="UP000460950">
    <property type="component" value="Unassembled WGS sequence"/>
</dbReference>
<dbReference type="Proteomes" id="UP001210999">
    <property type="component" value="Unassembled WGS sequence"/>
</dbReference>
<dbReference type="EMBL" id="WCIF01000012">
    <property type="protein sequence ID" value="KAB5437048.1"/>
    <property type="molecule type" value="Genomic_DNA"/>
</dbReference>
<dbReference type="EMBL" id="QROB01000033">
    <property type="protein sequence ID" value="RHK83941.1"/>
    <property type="molecule type" value="Genomic_DNA"/>
</dbReference>
<reference evidence="4 28" key="8">
    <citation type="submission" date="2019-10" db="EMBL/GenBank/DDBJ databases">
        <title>Genome Sequence and Assembly of iSURF_14.</title>
        <authorList>
            <person name="Wucher B.R."/>
            <person name="Ruoff K.L."/>
            <person name="Price C.E."/>
            <person name="Valls R.R."/>
            <person name="O'Toole G.A."/>
        </authorList>
    </citation>
    <scope>NUCLEOTIDE SEQUENCE [LARGE SCALE GENOMIC DNA]</scope>
    <source>
        <strain evidence="4 28">ANK132K_3B</strain>
    </source>
</reference>
<evidence type="ECO:0000313" key="12">
    <source>
        <dbReference type="EMBL" id="MDU0250648.1"/>
    </source>
</evidence>
<evidence type="ECO:0000313" key="20">
    <source>
        <dbReference type="EMBL" id="TSE48928.1"/>
    </source>
</evidence>
<dbReference type="EMBL" id="CYZI01000006">
    <property type="protein sequence ID" value="CUO19846.1"/>
    <property type="molecule type" value="Genomic_DNA"/>
</dbReference>
<evidence type="ECO:0000313" key="2">
    <source>
        <dbReference type="EMBL" id="CUO19846.1"/>
    </source>
</evidence>
<reference evidence="29 30" key="6">
    <citation type="journal article" date="2019" name="Nat. Med.">
        <title>A library of human gut bacterial isolates paired with longitudinal multiomics data enables mechanistic microbiome research.</title>
        <authorList>
            <person name="Poyet M."/>
            <person name="Groussin M."/>
            <person name="Gibbons S.M."/>
            <person name="Avila-Pacheco J."/>
            <person name="Jiang X."/>
            <person name="Kearney S.M."/>
            <person name="Perrotta A.R."/>
            <person name="Berdy B."/>
            <person name="Zhao S."/>
            <person name="Lieberman T.D."/>
            <person name="Swanson P.K."/>
            <person name="Smith M."/>
            <person name="Roesemann S."/>
            <person name="Alexander J.E."/>
            <person name="Rich S.A."/>
            <person name="Livny J."/>
            <person name="Vlamakis H."/>
            <person name="Clish C."/>
            <person name="Bullock K."/>
            <person name="Deik A."/>
            <person name="Scott J."/>
            <person name="Pierce K.A."/>
            <person name="Xavier R.J."/>
            <person name="Alm E.J."/>
        </authorList>
    </citation>
    <scope>NUCLEOTIDE SEQUENCE [LARGE SCALE GENOMIC DNA]</scope>
    <source>
        <strain evidence="6 29">BIOML-A140</strain>
        <strain evidence="5 31">BIOML-A141</strain>
        <strain evidence="3 30">BIOML-A9</strain>
    </source>
</reference>
<sequence>MNAANIQPYSRAVVKLLKGIVEKDDVVWNDLLDYQSEIQDYISVMGLELIVKKDEGFAFVKQMKLDEDKTLNMVSRRSYGFEVSVILIVLRQILEDFDSNPTESQASDKYVTATEIKEEAELFLPATFNRAKFEKDLDRYIDSIAGFGFLVEAKHIEGEKRYKIHRIIKDKVTLDDILEFKNKLNDYNAADEPI</sequence>
<evidence type="ECO:0000313" key="15">
    <source>
        <dbReference type="EMBL" id="NMW42537.1"/>
    </source>
</evidence>
<dbReference type="EMBL" id="JAKKWZ010000014">
    <property type="protein sequence ID" value="MCG0340218.1"/>
    <property type="molecule type" value="Genomic_DNA"/>
</dbReference>
<reference evidence="20 26" key="5">
    <citation type="journal article" date="2019" name="Nat. Commun.">
        <title>Gram positive-like bacteriocins with broad spectrum anti-Bacteroidales activity encoded on mobile elements of the human gut microbiota.</title>
        <authorList>
            <person name="Bechon N."/>
            <person name="Coyne M.J.Jr."/>
            <person name="Laclare-Mceneany V."/>
            <person name="Chatzidaki-Livanis M."/>
            <person name="Ghigo J.-M."/>
            <person name="Comstock L.E."/>
        </authorList>
    </citation>
    <scope>NUCLEOTIDE SEQUENCE [LARGE SCALE GENOMIC DNA]</scope>
    <source>
        <strain evidence="20 26">CL01T12C17</strain>
    </source>
</reference>
<dbReference type="EMBL" id="JABDSI010000137">
    <property type="protein sequence ID" value="NMW42537.1"/>
    <property type="molecule type" value="Genomic_DNA"/>
</dbReference>
<evidence type="ECO:0000313" key="25">
    <source>
        <dbReference type="Proteomes" id="UP000286392"/>
    </source>
</evidence>
<dbReference type="EMBL" id="QRYT01000041">
    <property type="protein sequence ID" value="RGV06120.1"/>
    <property type="molecule type" value="Genomic_DNA"/>
</dbReference>
<protein>
    <submittedName>
        <fullName evidence="3">DUF4194 domain-containing protein</fullName>
    </submittedName>
</protein>
<evidence type="ECO:0000313" key="32">
    <source>
        <dbReference type="Proteomes" id="UP000524321"/>
    </source>
</evidence>
<dbReference type="EMBL" id="VULU01000049">
    <property type="protein sequence ID" value="MSS50349.1"/>
    <property type="molecule type" value="Genomic_DNA"/>
</dbReference>
<dbReference type="EMBL" id="CP013020">
    <property type="protein sequence ID" value="ALK85794.1"/>
    <property type="molecule type" value="Genomic_DNA"/>
</dbReference>
<evidence type="ECO:0000313" key="30">
    <source>
        <dbReference type="Proteomes" id="UP000470332"/>
    </source>
</evidence>
<dbReference type="EMBL" id="WDBZ01000040">
    <property type="protein sequence ID" value="KAB6449318.1"/>
    <property type="molecule type" value="Genomic_DNA"/>
</dbReference>
<evidence type="ECO:0000313" key="6">
    <source>
        <dbReference type="EMBL" id="KAB6474851.1"/>
    </source>
</evidence>
<dbReference type="EMBL" id="WCXA01000056">
    <property type="protein sequence ID" value="KAB3855036.1"/>
    <property type="molecule type" value="Genomic_DNA"/>
</dbReference>
<evidence type="ECO:0000313" key="11">
    <source>
        <dbReference type="EMBL" id="MDB0851308.1"/>
    </source>
</evidence>
<dbReference type="Pfam" id="PF13835">
    <property type="entry name" value="DUF4194"/>
    <property type="match status" value="1"/>
</dbReference>
<dbReference type="Proteomes" id="UP000285469">
    <property type="component" value="Unassembled WGS sequence"/>
</dbReference>
<evidence type="ECO:0000313" key="26">
    <source>
        <dbReference type="Proteomes" id="UP000408523"/>
    </source>
</evidence>
<dbReference type="EMBL" id="JABWDJ010000122">
    <property type="protein sequence ID" value="NVB75632.1"/>
    <property type="molecule type" value="Genomic_DNA"/>
</dbReference>
<reference evidence="16 32" key="11">
    <citation type="submission" date="2020-07" db="EMBL/GenBank/DDBJ databases">
        <title>Bacterial metabolism rescues the inhibition of intestinal drug absorption by food and drug additives.</title>
        <authorList>
            <person name="Zou L."/>
            <person name="Spanogiannopoulos P."/>
            <person name="Chien H.-C."/>
            <person name="Pieper L.M."/>
            <person name="Cai W."/>
            <person name="Khuri N."/>
            <person name="Pottel J."/>
            <person name="Vora B."/>
            <person name="Ni Z."/>
            <person name="Tsakalozou E."/>
            <person name="Zhang W."/>
            <person name="Shoichet B.K."/>
            <person name="Giacomini K.M."/>
            <person name="Turnbaugh P.J."/>
        </authorList>
    </citation>
    <scope>NUCLEOTIDE SEQUENCE [LARGE SCALE GENOMIC DNA]</scope>
    <source>
        <strain evidence="16 32">B33</strain>
    </source>
</reference>
<dbReference type="Proteomes" id="UP000095333">
    <property type="component" value="Unassembled WGS sequence"/>
</dbReference>
<dbReference type="Proteomes" id="UP000462885">
    <property type="component" value="Unassembled WGS sequence"/>
</dbReference>
<dbReference type="Proteomes" id="UP001201179">
    <property type="component" value="Unassembled WGS sequence"/>
</dbReference>
<evidence type="ECO:0000313" key="16">
    <source>
        <dbReference type="EMBL" id="NVB75632.1"/>
    </source>
</evidence>
<gene>
    <name evidence="1" type="ORF">BvMPK_3224</name>
    <name evidence="19" type="ORF">DW043_18245</name>
    <name evidence="18" type="ORF">DWV70_21915</name>
    <name evidence="17" type="ORF">DWW27_15835</name>
    <name evidence="20" type="ORF">EH214_01861</name>
    <name evidence="2" type="ORF">ERS852457_01522</name>
    <name evidence="4" type="ORF">F9Z94_11370</name>
    <name evidence="13" type="ORF">FYJ30_19165</name>
    <name evidence="3" type="ORF">GAS37_20055</name>
    <name evidence="6" type="ORF">GAZ06_16170</name>
    <name evidence="5" type="ORF">GAZ09_17140</name>
    <name evidence="14" type="ORF">HKQ54_15270</name>
    <name evidence="15" type="ORF">HKQ55_21030</name>
    <name evidence="16" type="ORF">HUV05_19305</name>
    <name evidence="8" type="ORF">KSX14_16495</name>
    <name evidence="7" type="ORF">KTG10_11575</name>
    <name evidence="10" type="ORF">L0N01_16835</name>
    <name evidence="9" type="ORF">L4X52_09510</name>
    <name evidence="11" type="ORF">PL594_07280</name>
    <name evidence="12" type="ORF">RVY68_18685</name>
</gene>
<dbReference type="OMA" id="QWLADFD"/>
<dbReference type="EMBL" id="WDBY01000036">
    <property type="protein sequence ID" value="KAB6474851.1"/>
    <property type="molecule type" value="Genomic_DNA"/>
</dbReference>
<dbReference type="Proteomes" id="UP000758576">
    <property type="component" value="Unassembled WGS sequence"/>
</dbReference>
<dbReference type="Proteomes" id="UP001181258">
    <property type="component" value="Unassembled WGS sequence"/>
</dbReference>
<reference evidence="7" key="12">
    <citation type="submission" date="2021-06" db="EMBL/GenBank/DDBJ databases">
        <title>Collection of gut derived symbiotic bacterial strains cultured from healthy donors.</title>
        <authorList>
            <person name="Lin H."/>
            <person name="Littmann E."/>
            <person name="Pamer E.G."/>
        </authorList>
    </citation>
    <scope>NUCLEOTIDE SEQUENCE</scope>
    <source>
        <strain evidence="8">MSK.19.85</strain>
        <strain evidence="7">MSK.6.33</strain>
    </source>
</reference>
<dbReference type="Proteomes" id="UP000408523">
    <property type="component" value="Unassembled WGS sequence"/>
</dbReference>
<evidence type="ECO:0000313" key="23">
    <source>
        <dbReference type="Proteomes" id="UP000285379"/>
    </source>
</evidence>
<name>A0A0N7J7Q1_PHOVU</name>
<dbReference type="Proteomes" id="UP000736888">
    <property type="component" value="Unassembled WGS sequence"/>
</dbReference>
<dbReference type="Proteomes" id="UP000285379">
    <property type="component" value="Unassembled WGS sequence"/>
</dbReference>
<dbReference type="Proteomes" id="UP000583639">
    <property type="component" value="Unassembled WGS sequence"/>
</dbReference>
<evidence type="ECO:0000313" key="5">
    <source>
        <dbReference type="EMBL" id="KAB6449318.1"/>
    </source>
</evidence>
<evidence type="ECO:0000313" key="17">
    <source>
        <dbReference type="EMBL" id="RGV06120.1"/>
    </source>
</evidence>
<reference evidence="21" key="2">
    <citation type="submission" date="2015-10" db="EMBL/GenBank/DDBJ databases">
        <title>Extensive mobilome-driven genome diversification in gut-associated Bacteroides vulgatus mpk.</title>
        <authorList>
            <person name="Beier S."/>
            <person name="Lange A."/>
            <person name="Huson D.H."/>
            <person name="Frick J.-S."/>
            <person name="Autenrieth I.B."/>
        </authorList>
    </citation>
    <scope>NUCLEOTIDE SEQUENCE [LARGE SCALE GENOMIC DNA]</scope>
    <source>
        <strain evidence="21">mpk</strain>
    </source>
</reference>
<evidence type="ECO:0000313" key="10">
    <source>
        <dbReference type="EMBL" id="MCG4690264.1"/>
    </source>
</evidence>
<reference evidence="16 32" key="10">
    <citation type="submission" date="2020-04" db="EMBL/GenBank/DDBJ databases">
        <authorList>
            <person name="Pieper L."/>
        </authorList>
    </citation>
    <scope>NUCLEOTIDE SEQUENCE [LARGE SCALE GENOMIC DNA]</scope>
    <source>
        <strain evidence="16 32">B33</strain>
    </source>
</reference>